<comment type="caution">
    <text evidence="2">The sequence shown here is derived from an EMBL/GenBank/DDBJ whole genome shotgun (WGS) entry which is preliminary data.</text>
</comment>
<dbReference type="Proteomes" id="UP001525890">
    <property type="component" value="Unassembled WGS sequence"/>
</dbReference>
<organism evidence="2 3">
    <name type="scientific">Laspinema palackyanum D2a</name>
    <dbReference type="NCBI Taxonomy" id="2953684"/>
    <lineage>
        <taxon>Bacteria</taxon>
        <taxon>Bacillati</taxon>
        <taxon>Cyanobacteriota</taxon>
        <taxon>Cyanophyceae</taxon>
        <taxon>Oscillatoriophycideae</taxon>
        <taxon>Oscillatoriales</taxon>
        <taxon>Laspinemataceae</taxon>
        <taxon>Laspinema</taxon>
        <taxon>Laspinema palackyanum</taxon>
    </lineage>
</organism>
<protein>
    <recommendedName>
        <fullName evidence="1">Novel STAND NTPase 1 domain-containing protein</fullName>
    </recommendedName>
</protein>
<accession>A0ABT2MXP4</accession>
<reference evidence="2 3" key="1">
    <citation type="journal article" date="2022" name="Front. Microbiol.">
        <title>High genomic differentiation and limited gene flow indicate recent cryptic speciation within the genus Laspinema (cyanobacteria).</title>
        <authorList>
            <person name="Stanojkovic A."/>
            <person name="Skoupy S."/>
            <person name="Skaloud P."/>
            <person name="Dvorak P."/>
        </authorList>
    </citation>
    <scope>NUCLEOTIDE SEQUENCE [LARGE SCALE GENOMIC DNA]</scope>
    <source>
        <strain evidence="2 3">D2a</strain>
    </source>
</reference>
<dbReference type="EMBL" id="JAMXFF010000052">
    <property type="protein sequence ID" value="MCT7969523.1"/>
    <property type="molecule type" value="Genomic_DNA"/>
</dbReference>
<name>A0ABT2MXP4_9CYAN</name>
<keyword evidence="3" id="KW-1185">Reference proteome</keyword>
<gene>
    <name evidence="2" type="ORF">NG799_24725</name>
</gene>
<dbReference type="Pfam" id="PF20703">
    <property type="entry name" value="nSTAND1"/>
    <property type="match status" value="1"/>
</dbReference>
<feature type="domain" description="Novel STAND NTPase 1" evidence="1">
    <location>
        <begin position="14"/>
        <end position="102"/>
    </location>
</feature>
<sequence>MQDQPFGLLVDPFEELWEFIHRLLSLTQKQPVVVTLRADFWGEVAPYPQPKERMQQRQELIRPMDLTELRRSMEMQAAKVGLRFEADFSNSILDEVRGEPGRCHCGNICYWNCGNGERGGGYTVRNIENWGE</sequence>
<evidence type="ECO:0000259" key="1">
    <source>
        <dbReference type="Pfam" id="PF20703"/>
    </source>
</evidence>
<proteinExistence type="predicted"/>
<dbReference type="InterPro" id="IPR049052">
    <property type="entry name" value="nSTAND1"/>
</dbReference>
<evidence type="ECO:0000313" key="3">
    <source>
        <dbReference type="Proteomes" id="UP001525890"/>
    </source>
</evidence>
<evidence type="ECO:0000313" key="2">
    <source>
        <dbReference type="EMBL" id="MCT7969523.1"/>
    </source>
</evidence>